<dbReference type="PANTHER" id="PTHR34826">
    <property type="entry name" value="UPF0590 PROTEIN C409.17C"/>
    <property type="match status" value="1"/>
</dbReference>
<accession>A0AAD2CFX9</accession>
<gene>
    <name evidence="3" type="ORF">CYCCA115_LOCUS2065</name>
</gene>
<organism evidence="3 4">
    <name type="scientific">Cylindrotheca closterium</name>
    <dbReference type="NCBI Taxonomy" id="2856"/>
    <lineage>
        <taxon>Eukaryota</taxon>
        <taxon>Sar</taxon>
        <taxon>Stramenopiles</taxon>
        <taxon>Ochrophyta</taxon>
        <taxon>Bacillariophyta</taxon>
        <taxon>Bacillariophyceae</taxon>
        <taxon>Bacillariophycidae</taxon>
        <taxon>Bacillariales</taxon>
        <taxon>Bacillariaceae</taxon>
        <taxon>Cylindrotheca</taxon>
    </lineage>
</organism>
<dbReference type="AlphaFoldDB" id="A0AAD2CFX9"/>
<feature type="domain" description="Domain of unknown function at the cortex 1" evidence="2">
    <location>
        <begin position="401"/>
        <end position="633"/>
    </location>
</feature>
<feature type="compositionally biased region" description="Low complexity" evidence="1">
    <location>
        <begin position="38"/>
        <end position="58"/>
    </location>
</feature>
<dbReference type="Pfam" id="PF08588">
    <property type="entry name" value="Duc1"/>
    <property type="match status" value="1"/>
</dbReference>
<comment type="caution">
    <text evidence="3">The sequence shown here is derived from an EMBL/GenBank/DDBJ whole genome shotgun (WGS) entry which is preliminary data.</text>
</comment>
<reference evidence="3" key="1">
    <citation type="submission" date="2023-08" db="EMBL/GenBank/DDBJ databases">
        <authorList>
            <person name="Audoor S."/>
            <person name="Bilcke G."/>
        </authorList>
    </citation>
    <scope>NUCLEOTIDE SEQUENCE</scope>
</reference>
<evidence type="ECO:0000259" key="2">
    <source>
        <dbReference type="Pfam" id="PF08588"/>
    </source>
</evidence>
<feature type="region of interest" description="Disordered" evidence="1">
    <location>
        <begin position="1"/>
        <end position="102"/>
    </location>
</feature>
<name>A0AAD2CFX9_9STRA</name>
<evidence type="ECO:0000313" key="4">
    <source>
        <dbReference type="Proteomes" id="UP001295423"/>
    </source>
</evidence>
<proteinExistence type="predicted"/>
<protein>
    <recommendedName>
        <fullName evidence="2">Domain of unknown function at the cortex 1 domain-containing protein</fullName>
    </recommendedName>
</protein>
<keyword evidence="4" id="KW-1185">Reference proteome</keyword>
<evidence type="ECO:0000256" key="1">
    <source>
        <dbReference type="SAM" id="MobiDB-lite"/>
    </source>
</evidence>
<dbReference type="PANTHER" id="PTHR34826:SF2">
    <property type="entry name" value="UPF0590 PROTEIN C409.17C"/>
    <property type="match status" value="1"/>
</dbReference>
<evidence type="ECO:0000313" key="3">
    <source>
        <dbReference type="EMBL" id="CAJ1930743.1"/>
    </source>
</evidence>
<feature type="compositionally biased region" description="Basic and acidic residues" evidence="1">
    <location>
        <begin position="22"/>
        <end position="36"/>
    </location>
</feature>
<feature type="region of interest" description="Disordered" evidence="1">
    <location>
        <begin position="151"/>
        <end position="176"/>
    </location>
</feature>
<sequence length="645" mass="73211">MGKRSIAYQSRRRSSRSFEIPRVVDETNNHDWEPRQIRSFSPKSSKSPRSPLRSSPVRAFRLPKSLLARSRSKSVSSDPQTPRKEAPKEVPPNPISPAKRKRKFPVHFLRRPVFFARNVSKGSKGSTGTATDISEEYTSSLGNTRVFAVSSPKSKSKAAQPIPETIHEPEEGSQPSKTFSCATAILSLECCGADHSFEADDEHVIQNRMPEDPTVQQSLECIFASQLQEGLNLWDDDEEVESISLKNRSSELQSPALVQQSRLNRSNRRLSTELKKSGSIRRQRSLQYLGEYDPDAKGERSLADNSIECPCDRSSLPPLNPESWPQAPLLLRPTRNSGTRIKGVRFASEKEHFWNPESEKSWTDPLASRWGKLCHETPTHRCCEKCAILPINNGNEKSGESLVIDFETDDFEGTFLLRLRFSEGTTPEPYDDNIGYFEGLNRRYQAIVRGRFKKQIPLTELSTGFRFERPCGKLPPKWILRGAIKVLKFFAPQLDARLDGQHPHSLSPLGSTPQSILVETEESDYLDDIREEPTEGRNTLLGEASGAESTMQRAKFRKRNFDKLFVHGSKEEMTDTSKIYTFEFLQHLFDFEEFSIELGSMVGSIKLEEVLDGQPLQFMATHGDKKLWSFDIWHKCLWQSAVAQD</sequence>
<dbReference type="EMBL" id="CAKOGP040000113">
    <property type="protein sequence ID" value="CAJ1930743.1"/>
    <property type="molecule type" value="Genomic_DNA"/>
</dbReference>
<dbReference type="InterPro" id="IPR013897">
    <property type="entry name" value="Duc1"/>
</dbReference>
<dbReference type="Proteomes" id="UP001295423">
    <property type="component" value="Unassembled WGS sequence"/>
</dbReference>